<dbReference type="InterPro" id="IPR002734">
    <property type="entry name" value="RibDG_C"/>
</dbReference>
<dbReference type="OrthoDB" id="7342392at2"/>
<organism evidence="2 3">
    <name type="scientific">Kibdelosporangium aridum</name>
    <dbReference type="NCBI Taxonomy" id="2030"/>
    <lineage>
        <taxon>Bacteria</taxon>
        <taxon>Bacillati</taxon>
        <taxon>Actinomycetota</taxon>
        <taxon>Actinomycetes</taxon>
        <taxon>Pseudonocardiales</taxon>
        <taxon>Pseudonocardiaceae</taxon>
        <taxon>Kibdelosporangium</taxon>
    </lineage>
</organism>
<name>A0A428Z4J9_KIBAR</name>
<dbReference type="Gene3D" id="3.40.430.10">
    <property type="entry name" value="Dihydrofolate Reductase, subunit A"/>
    <property type="match status" value="1"/>
</dbReference>
<dbReference type="EMBL" id="QHKI01000025">
    <property type="protein sequence ID" value="RSM81571.1"/>
    <property type="molecule type" value="Genomic_DNA"/>
</dbReference>
<evidence type="ECO:0000259" key="1">
    <source>
        <dbReference type="Pfam" id="PF01872"/>
    </source>
</evidence>
<dbReference type="Pfam" id="PF01872">
    <property type="entry name" value="RibD_C"/>
    <property type="match status" value="1"/>
</dbReference>
<dbReference type="Proteomes" id="UP000287547">
    <property type="component" value="Unassembled WGS sequence"/>
</dbReference>
<feature type="domain" description="Bacterial bifunctional deaminase-reductase C-terminal" evidence="1">
    <location>
        <begin position="23"/>
        <end position="196"/>
    </location>
</feature>
<evidence type="ECO:0000313" key="3">
    <source>
        <dbReference type="Proteomes" id="UP000287547"/>
    </source>
</evidence>
<dbReference type="SUPFAM" id="SSF53597">
    <property type="entry name" value="Dihydrofolate reductase-like"/>
    <property type="match status" value="1"/>
</dbReference>
<reference evidence="2 3" key="1">
    <citation type="submission" date="2018-05" db="EMBL/GenBank/DDBJ databases">
        <title>Evolution of GPA BGCs.</title>
        <authorList>
            <person name="Waglechner N."/>
            <person name="Wright G.D."/>
        </authorList>
    </citation>
    <scope>NUCLEOTIDE SEQUENCE [LARGE SCALE GENOMIC DNA]</scope>
    <source>
        <strain evidence="2 3">A82846</strain>
    </source>
</reference>
<accession>A0A428Z4J9</accession>
<dbReference type="GO" id="GO:0008703">
    <property type="term" value="F:5-amino-6-(5-phosphoribosylamino)uracil reductase activity"/>
    <property type="evidence" value="ECO:0007669"/>
    <property type="project" value="InterPro"/>
</dbReference>
<sequence>MSSRCLGRQPVQDTRRRFVVRELQVDMFSTVDGFGSGGPRSAPYWGYDGPGLYEWMHAQLAEDHVMVMGATSYRLMADIVAAGDDPTFPRMAELPKIVFSKTLTPPLTWANTTIIDTPIETAVPALKAETDGIPMRTIGSPSLVRSLFQQHLVDRLRVMVFPMVHGVKGEGPPFSELPAVELTLIGTTVIDENLVLLDYRVGDRL</sequence>
<dbReference type="InterPro" id="IPR024072">
    <property type="entry name" value="DHFR-like_dom_sf"/>
</dbReference>
<protein>
    <submittedName>
        <fullName evidence="2">Deaminase</fullName>
    </submittedName>
</protein>
<proteinExistence type="predicted"/>
<dbReference type="AlphaFoldDB" id="A0A428Z4J9"/>
<evidence type="ECO:0000313" key="2">
    <source>
        <dbReference type="EMBL" id="RSM81571.1"/>
    </source>
</evidence>
<gene>
    <name evidence="2" type="ORF">DMH04_27190</name>
</gene>
<comment type="caution">
    <text evidence="2">The sequence shown here is derived from an EMBL/GenBank/DDBJ whole genome shotgun (WGS) entry which is preliminary data.</text>
</comment>
<dbReference type="GO" id="GO:0009231">
    <property type="term" value="P:riboflavin biosynthetic process"/>
    <property type="evidence" value="ECO:0007669"/>
    <property type="project" value="InterPro"/>
</dbReference>